<dbReference type="Pfam" id="PF05368">
    <property type="entry name" value="NmrA"/>
    <property type="match status" value="1"/>
</dbReference>
<name>A0AAE8MY00_9PEZI</name>
<accession>A0AAE8MY00</accession>
<dbReference type="Gene3D" id="3.90.25.10">
    <property type="entry name" value="UDP-galactose 4-epimerase, domain 1"/>
    <property type="match status" value="1"/>
</dbReference>
<evidence type="ECO:0000256" key="1">
    <source>
        <dbReference type="ARBA" id="ARBA00005725"/>
    </source>
</evidence>
<sequence>MSTVAVAGGTGKLGRAVVNAINAAGKFEVLVLSRQVDNEKSTKTGTRVIAVDYTSSEAIASILEQYQIETLISTLGSFVPAQHEHNLIKGADKSSVTRRYIPNVWGAKHTEEIVAYYPAAAQTLGYLKALESTSLEWTAMHNGFFLDFYVAPEVQSYMSYMAIVVDLKNNFAAIPGSGDVPVVFTHSFDIGRFTAALLTKDKWEEESFIIGDKMTWNEFVRIGQEVKGTNFTVVYDSMEKLKREQVTELPSHPSLYPLFPIPKETLQAMFAHFGIMFENGALDITDHTLNEDFPDIKPRTVRELILEAYAA</sequence>
<comment type="caution">
    <text evidence="5">The sequence shown here is derived from an EMBL/GenBank/DDBJ whole genome shotgun (WGS) entry which is preliminary data.</text>
</comment>
<dbReference type="Gene3D" id="3.40.50.720">
    <property type="entry name" value="NAD(P)-binding Rossmann-like Domain"/>
    <property type="match status" value="1"/>
</dbReference>
<dbReference type="Proteomes" id="UP001187682">
    <property type="component" value="Unassembled WGS sequence"/>
</dbReference>
<evidence type="ECO:0000313" key="5">
    <source>
        <dbReference type="EMBL" id="SPO01759.1"/>
    </source>
</evidence>
<dbReference type="InterPro" id="IPR051609">
    <property type="entry name" value="NmrA/Isoflavone_reductase-like"/>
</dbReference>
<reference evidence="5" key="1">
    <citation type="submission" date="2018-03" db="EMBL/GenBank/DDBJ databases">
        <authorList>
            <person name="Guldener U."/>
        </authorList>
    </citation>
    <scope>NUCLEOTIDE SEQUENCE</scope>
</reference>
<evidence type="ECO:0000256" key="3">
    <source>
        <dbReference type="ARBA" id="ARBA00023002"/>
    </source>
</evidence>
<dbReference type="GO" id="GO:0016491">
    <property type="term" value="F:oxidoreductase activity"/>
    <property type="evidence" value="ECO:0007669"/>
    <property type="project" value="UniProtKB-KW"/>
</dbReference>
<gene>
    <name evidence="5" type="ORF">DNG_04432</name>
</gene>
<dbReference type="InterPro" id="IPR036291">
    <property type="entry name" value="NAD(P)-bd_dom_sf"/>
</dbReference>
<evidence type="ECO:0000256" key="2">
    <source>
        <dbReference type="ARBA" id="ARBA00022857"/>
    </source>
</evidence>
<feature type="domain" description="NmrA-like" evidence="4">
    <location>
        <begin position="2"/>
        <end position="275"/>
    </location>
</feature>
<keyword evidence="2" id="KW-0521">NADP</keyword>
<proteinExistence type="inferred from homology"/>
<dbReference type="PANTHER" id="PTHR47706:SF4">
    <property type="entry name" value="NMRA-LIKE DOMAIN-CONTAINING PROTEIN"/>
    <property type="match status" value="1"/>
</dbReference>
<organism evidence="5 6">
    <name type="scientific">Cephalotrichum gorgonifer</name>
    <dbReference type="NCBI Taxonomy" id="2041049"/>
    <lineage>
        <taxon>Eukaryota</taxon>
        <taxon>Fungi</taxon>
        <taxon>Dikarya</taxon>
        <taxon>Ascomycota</taxon>
        <taxon>Pezizomycotina</taxon>
        <taxon>Sordariomycetes</taxon>
        <taxon>Hypocreomycetidae</taxon>
        <taxon>Microascales</taxon>
        <taxon>Microascaceae</taxon>
        <taxon>Cephalotrichum</taxon>
    </lineage>
</organism>
<protein>
    <recommendedName>
        <fullName evidence="4">NmrA-like domain-containing protein</fullName>
    </recommendedName>
</protein>
<evidence type="ECO:0000313" key="6">
    <source>
        <dbReference type="Proteomes" id="UP001187682"/>
    </source>
</evidence>
<keyword evidence="6" id="KW-1185">Reference proteome</keyword>
<dbReference type="AlphaFoldDB" id="A0AAE8MY00"/>
<dbReference type="EMBL" id="ONZQ02000005">
    <property type="protein sequence ID" value="SPO01759.1"/>
    <property type="molecule type" value="Genomic_DNA"/>
</dbReference>
<dbReference type="PANTHER" id="PTHR47706">
    <property type="entry name" value="NMRA-LIKE FAMILY PROTEIN"/>
    <property type="match status" value="1"/>
</dbReference>
<keyword evidence="3" id="KW-0560">Oxidoreductase</keyword>
<dbReference type="InterPro" id="IPR008030">
    <property type="entry name" value="NmrA-like"/>
</dbReference>
<dbReference type="SUPFAM" id="SSF51735">
    <property type="entry name" value="NAD(P)-binding Rossmann-fold domains"/>
    <property type="match status" value="1"/>
</dbReference>
<comment type="similarity">
    <text evidence="1">Belongs to the NmrA-type oxidoreductase family. Isoflavone reductase subfamily.</text>
</comment>
<evidence type="ECO:0000259" key="4">
    <source>
        <dbReference type="Pfam" id="PF05368"/>
    </source>
</evidence>